<name>A0A4R1HI04_PSEEN</name>
<comment type="caution">
    <text evidence="2">The sequence shown here is derived from an EMBL/GenBank/DDBJ whole genome shotgun (WGS) entry which is preliminary data.</text>
</comment>
<dbReference type="Gene3D" id="3.10.450.50">
    <property type="match status" value="1"/>
</dbReference>
<dbReference type="EMBL" id="SMFZ01000002">
    <property type="protein sequence ID" value="TCK21408.1"/>
    <property type="molecule type" value="Genomic_DNA"/>
</dbReference>
<dbReference type="Proteomes" id="UP000295560">
    <property type="component" value="Unassembled WGS sequence"/>
</dbReference>
<evidence type="ECO:0000313" key="3">
    <source>
        <dbReference type="Proteomes" id="UP000295560"/>
    </source>
</evidence>
<feature type="domain" description="SnoaL-like" evidence="1">
    <location>
        <begin position="14"/>
        <end position="137"/>
    </location>
</feature>
<dbReference type="AlphaFoldDB" id="A0A4R1HI04"/>
<dbReference type="InterPro" id="IPR032710">
    <property type="entry name" value="NTF2-like_dom_sf"/>
</dbReference>
<dbReference type="OrthoDB" id="1492465at2"/>
<reference evidence="2 3" key="1">
    <citation type="submission" date="2019-03" db="EMBL/GenBank/DDBJ databases">
        <title>Sequencing the genomes of 1000 actinobacteria strains.</title>
        <authorList>
            <person name="Klenk H.-P."/>
        </authorList>
    </citation>
    <scope>NUCLEOTIDE SEQUENCE [LARGE SCALE GENOMIC DNA]</scope>
    <source>
        <strain evidence="2 3">DSM 44969</strain>
    </source>
</reference>
<accession>A0A4R1HI04</accession>
<keyword evidence="3" id="KW-1185">Reference proteome</keyword>
<dbReference type="RefSeq" id="WP_132430161.1">
    <property type="nucleotide sequence ID" value="NZ_SMFZ01000002.1"/>
</dbReference>
<protein>
    <submittedName>
        <fullName evidence="2">SnoaL-like protein</fullName>
    </submittedName>
</protein>
<dbReference type="Pfam" id="PF13577">
    <property type="entry name" value="SnoaL_4"/>
    <property type="match status" value="1"/>
</dbReference>
<organism evidence="2 3">
    <name type="scientific">Pseudonocardia endophytica</name>
    <dbReference type="NCBI Taxonomy" id="401976"/>
    <lineage>
        <taxon>Bacteria</taxon>
        <taxon>Bacillati</taxon>
        <taxon>Actinomycetota</taxon>
        <taxon>Actinomycetes</taxon>
        <taxon>Pseudonocardiales</taxon>
        <taxon>Pseudonocardiaceae</taxon>
        <taxon>Pseudonocardia</taxon>
    </lineage>
</organism>
<gene>
    <name evidence="2" type="ORF">EV378_5394</name>
</gene>
<sequence length="160" mass="18010">MTTTQKSTDALVAELVETEKVHRLLFDYAFHLDMNHPDEIAALFTEDCYVAYGPDFGAEGRAAYRETLSGIGSFFAATSHHVSNIVVDFGPDLATATVRSALYAWHSYVKDRPDGHFFGQYHDELVRTEDGWRFARRELRAAGVVDFHVKKQIPIGRAQS</sequence>
<dbReference type="InterPro" id="IPR037401">
    <property type="entry name" value="SnoaL-like"/>
</dbReference>
<dbReference type="SUPFAM" id="SSF54427">
    <property type="entry name" value="NTF2-like"/>
    <property type="match status" value="1"/>
</dbReference>
<proteinExistence type="predicted"/>
<evidence type="ECO:0000313" key="2">
    <source>
        <dbReference type="EMBL" id="TCK21408.1"/>
    </source>
</evidence>
<dbReference type="CDD" id="cd00531">
    <property type="entry name" value="NTF2_like"/>
    <property type="match status" value="1"/>
</dbReference>
<evidence type="ECO:0000259" key="1">
    <source>
        <dbReference type="Pfam" id="PF13577"/>
    </source>
</evidence>